<sequence length="446" mass="48357">MFAPPTSRRYRLRPTFRLTEFQLLVAPSLLTVVGLLTIFLAPRDDTRWSWADIWVSLAYVATVAGISISFGVIGFRGDQVLLPVTATLAGLGLLMIQRLQPDLAAIDPNLAGLAENQLIFLGIGLAVLWLIVAASGRLRLLVMLRRYKYTALILSLALLAVTFVFGVEINGAKLWLSIGPFLAQPSEIVKVTLVVFLAAYLEDKRDLLGSAWRLGPLRLPPLPYLLPMGVMWAASLMVLVVQNDLGAALLFFGIFLVMLYVASGRPLYVSIGLITFAVACWAAAQAFGRVAIRVQNWLDPWQDPRFAGFQPVQSDYALATGGFFGTGLGLGQPWYIPEVQTDYVFSALGEELGLLGTVAILALYLVLVMRGYLIALTTPDGFARLVAVGLATILGLQTLIIVGGVIRIIPLTGITLPFVSYGGSSLLTNFLIVGLLLHISGMRRPT</sequence>
<keyword evidence="4 6" id="KW-1133">Transmembrane helix</keyword>
<name>A0A6J4U8P9_9BACT</name>
<dbReference type="GO" id="GO:0015648">
    <property type="term" value="F:lipid-linked peptidoglycan transporter activity"/>
    <property type="evidence" value="ECO:0007669"/>
    <property type="project" value="TreeGrafter"/>
</dbReference>
<evidence type="ECO:0000313" key="7">
    <source>
        <dbReference type="EMBL" id="CAA9541938.1"/>
    </source>
</evidence>
<feature type="transmembrane region" description="Helical" evidence="6">
    <location>
        <begin position="222"/>
        <end position="239"/>
    </location>
</feature>
<feature type="transmembrane region" description="Helical" evidence="6">
    <location>
        <begin position="119"/>
        <end position="138"/>
    </location>
</feature>
<keyword evidence="2 6" id="KW-0812">Transmembrane</keyword>
<evidence type="ECO:0000256" key="5">
    <source>
        <dbReference type="ARBA" id="ARBA00023136"/>
    </source>
</evidence>
<keyword evidence="7" id="KW-0132">Cell division</keyword>
<dbReference type="EMBL" id="CADCWG010000058">
    <property type="protein sequence ID" value="CAA9541938.1"/>
    <property type="molecule type" value="Genomic_DNA"/>
</dbReference>
<evidence type="ECO:0000256" key="4">
    <source>
        <dbReference type="ARBA" id="ARBA00022989"/>
    </source>
</evidence>
<dbReference type="PANTHER" id="PTHR30474">
    <property type="entry name" value="CELL CYCLE PROTEIN"/>
    <property type="match status" value="1"/>
</dbReference>
<feature type="transmembrane region" description="Helical" evidence="6">
    <location>
        <begin position="245"/>
        <end position="262"/>
    </location>
</feature>
<reference evidence="7" key="1">
    <citation type="submission" date="2020-02" db="EMBL/GenBank/DDBJ databases">
        <authorList>
            <person name="Meier V. D."/>
        </authorList>
    </citation>
    <scope>NUCLEOTIDE SEQUENCE</scope>
    <source>
        <strain evidence="7">AVDCRST_MAG49</strain>
    </source>
</reference>
<gene>
    <name evidence="7" type="ORF">AVDCRST_MAG49-951</name>
</gene>
<proteinExistence type="predicted"/>
<feature type="transmembrane region" description="Helical" evidence="6">
    <location>
        <begin position="385"/>
        <end position="406"/>
    </location>
</feature>
<dbReference type="AlphaFoldDB" id="A0A6J4U8P9"/>
<feature type="transmembrane region" description="Helical" evidence="6">
    <location>
        <begin position="267"/>
        <end position="288"/>
    </location>
</feature>
<dbReference type="GO" id="GO:0005886">
    <property type="term" value="C:plasma membrane"/>
    <property type="evidence" value="ECO:0007669"/>
    <property type="project" value="TreeGrafter"/>
</dbReference>
<keyword evidence="5 6" id="KW-0472">Membrane</keyword>
<feature type="transmembrane region" description="Helical" evidence="6">
    <location>
        <begin position="21"/>
        <end position="41"/>
    </location>
</feature>
<feature type="transmembrane region" description="Helical" evidence="6">
    <location>
        <begin position="80"/>
        <end position="99"/>
    </location>
</feature>
<dbReference type="GO" id="GO:0032153">
    <property type="term" value="C:cell division site"/>
    <property type="evidence" value="ECO:0007669"/>
    <property type="project" value="TreeGrafter"/>
</dbReference>
<comment type="subcellular location">
    <subcellularLocation>
        <location evidence="1">Membrane</location>
        <topology evidence="1">Multi-pass membrane protein</topology>
    </subcellularLocation>
</comment>
<protein>
    <submittedName>
        <fullName evidence="7">FtsW-like cell division membrane protein CA_C0505</fullName>
    </submittedName>
</protein>
<feature type="transmembrane region" description="Helical" evidence="6">
    <location>
        <begin position="53"/>
        <end position="73"/>
    </location>
</feature>
<dbReference type="Pfam" id="PF01098">
    <property type="entry name" value="FTSW_RODA_SPOVE"/>
    <property type="match status" value="1"/>
</dbReference>
<evidence type="ECO:0000256" key="6">
    <source>
        <dbReference type="SAM" id="Phobius"/>
    </source>
</evidence>
<feature type="transmembrane region" description="Helical" evidence="6">
    <location>
        <begin position="418"/>
        <end position="439"/>
    </location>
</feature>
<keyword evidence="3" id="KW-0133">Cell shape</keyword>
<evidence type="ECO:0000256" key="2">
    <source>
        <dbReference type="ARBA" id="ARBA00022692"/>
    </source>
</evidence>
<feature type="transmembrane region" description="Helical" evidence="6">
    <location>
        <begin position="352"/>
        <end position="373"/>
    </location>
</feature>
<dbReference type="PANTHER" id="PTHR30474:SF3">
    <property type="entry name" value="PEPTIDOGLYCAN GLYCOSYLTRANSFERASE RODA"/>
    <property type="match status" value="1"/>
</dbReference>
<dbReference type="GO" id="GO:0008360">
    <property type="term" value="P:regulation of cell shape"/>
    <property type="evidence" value="ECO:0007669"/>
    <property type="project" value="UniProtKB-KW"/>
</dbReference>
<dbReference type="InterPro" id="IPR001182">
    <property type="entry name" value="FtsW/RodA"/>
</dbReference>
<evidence type="ECO:0000256" key="3">
    <source>
        <dbReference type="ARBA" id="ARBA00022960"/>
    </source>
</evidence>
<evidence type="ECO:0000256" key="1">
    <source>
        <dbReference type="ARBA" id="ARBA00004141"/>
    </source>
</evidence>
<keyword evidence="7" id="KW-0131">Cell cycle</keyword>
<feature type="transmembrane region" description="Helical" evidence="6">
    <location>
        <begin position="150"/>
        <end position="169"/>
    </location>
</feature>
<organism evidence="7">
    <name type="scientific">uncultured Thermomicrobiales bacterium</name>
    <dbReference type="NCBI Taxonomy" id="1645740"/>
    <lineage>
        <taxon>Bacteria</taxon>
        <taxon>Pseudomonadati</taxon>
        <taxon>Thermomicrobiota</taxon>
        <taxon>Thermomicrobia</taxon>
        <taxon>Thermomicrobiales</taxon>
        <taxon>environmental samples</taxon>
    </lineage>
</organism>
<accession>A0A6J4U8P9</accession>
<feature type="transmembrane region" description="Helical" evidence="6">
    <location>
        <begin position="181"/>
        <end position="201"/>
    </location>
</feature>
<dbReference type="GO" id="GO:0051301">
    <property type="term" value="P:cell division"/>
    <property type="evidence" value="ECO:0007669"/>
    <property type="project" value="UniProtKB-KW"/>
</dbReference>